<dbReference type="InterPro" id="IPR003825">
    <property type="entry name" value="Colicin-V_CvpA"/>
</dbReference>
<feature type="transmembrane region" description="Helical" evidence="6">
    <location>
        <begin position="105"/>
        <end position="126"/>
    </location>
</feature>
<organism evidence="7 8">
    <name type="scientific">Aureimonas pseudogalii</name>
    <dbReference type="NCBI Taxonomy" id="1744844"/>
    <lineage>
        <taxon>Bacteria</taxon>
        <taxon>Pseudomonadati</taxon>
        <taxon>Pseudomonadota</taxon>
        <taxon>Alphaproteobacteria</taxon>
        <taxon>Hyphomicrobiales</taxon>
        <taxon>Aurantimonadaceae</taxon>
        <taxon>Aureimonas</taxon>
    </lineage>
</organism>
<reference evidence="7 8" key="1">
    <citation type="submission" date="2020-08" db="EMBL/GenBank/DDBJ databases">
        <title>Genomic Encyclopedia of Type Strains, Phase IV (KMG-IV): sequencing the most valuable type-strain genomes for metagenomic binning, comparative biology and taxonomic classification.</title>
        <authorList>
            <person name="Goeker M."/>
        </authorList>
    </citation>
    <scope>NUCLEOTIDE SEQUENCE [LARGE SCALE GENOMIC DNA]</scope>
    <source>
        <strain evidence="7 8">DSM 102238</strain>
    </source>
</reference>
<evidence type="ECO:0000313" key="7">
    <source>
        <dbReference type="EMBL" id="MBB3998550.1"/>
    </source>
</evidence>
<gene>
    <name evidence="7" type="ORF">GGR04_002391</name>
</gene>
<dbReference type="Proteomes" id="UP000542776">
    <property type="component" value="Unassembled WGS sequence"/>
</dbReference>
<keyword evidence="3 6" id="KW-1133">Transmembrane helix</keyword>
<evidence type="ECO:0000256" key="3">
    <source>
        <dbReference type="ARBA" id="ARBA00022989"/>
    </source>
</evidence>
<comment type="subcellular location">
    <subcellularLocation>
        <location evidence="1">Membrane</location>
        <topology evidence="1">Multi-pass membrane protein</topology>
    </subcellularLocation>
</comment>
<keyword evidence="2 6" id="KW-0812">Transmembrane</keyword>
<keyword evidence="8" id="KW-1185">Reference proteome</keyword>
<accession>A0A7W6EGU8</accession>
<feature type="transmembrane region" description="Helical" evidence="6">
    <location>
        <begin position="6"/>
        <end position="23"/>
    </location>
</feature>
<name>A0A7W6EGU8_9HYPH</name>
<dbReference type="RefSeq" id="WP_183200087.1">
    <property type="nucleotide sequence ID" value="NZ_JACIEK010000005.1"/>
</dbReference>
<evidence type="ECO:0000256" key="2">
    <source>
        <dbReference type="ARBA" id="ARBA00022692"/>
    </source>
</evidence>
<dbReference type="PANTHER" id="PTHR36926">
    <property type="entry name" value="COLICIN V PRODUCTION PROTEIN"/>
    <property type="match status" value="1"/>
</dbReference>
<evidence type="ECO:0000256" key="4">
    <source>
        <dbReference type="ARBA" id="ARBA00023136"/>
    </source>
</evidence>
<feature type="transmembrane region" description="Helical" evidence="6">
    <location>
        <begin position="30"/>
        <end position="50"/>
    </location>
</feature>
<dbReference type="PANTHER" id="PTHR36926:SF1">
    <property type="entry name" value="COLICIN V PRODUCTION PROTEIN"/>
    <property type="match status" value="1"/>
</dbReference>
<evidence type="ECO:0000256" key="6">
    <source>
        <dbReference type="SAM" id="Phobius"/>
    </source>
</evidence>
<dbReference type="InterPro" id="IPR052719">
    <property type="entry name" value="CvpA-like"/>
</dbReference>
<keyword evidence="4 6" id="KW-0472">Membrane</keyword>
<dbReference type="GO" id="GO:0009403">
    <property type="term" value="P:toxin biosynthetic process"/>
    <property type="evidence" value="ECO:0007669"/>
    <property type="project" value="InterPro"/>
</dbReference>
<protein>
    <submittedName>
        <fullName evidence="7">Membrane protein required for colicin V production</fullName>
    </submittedName>
</protein>
<proteinExistence type="predicted"/>
<evidence type="ECO:0000256" key="1">
    <source>
        <dbReference type="ARBA" id="ARBA00004141"/>
    </source>
</evidence>
<evidence type="ECO:0000313" key="8">
    <source>
        <dbReference type="Proteomes" id="UP000542776"/>
    </source>
</evidence>
<dbReference type="EMBL" id="JACIEK010000005">
    <property type="protein sequence ID" value="MBB3998550.1"/>
    <property type="molecule type" value="Genomic_DNA"/>
</dbReference>
<feature type="transmembrane region" description="Helical" evidence="6">
    <location>
        <begin position="62"/>
        <end position="85"/>
    </location>
</feature>
<comment type="caution">
    <text evidence="7">The sequence shown here is derived from an EMBL/GenBank/DDBJ whole genome shotgun (WGS) entry which is preliminary data.</text>
</comment>
<feature type="compositionally biased region" description="Low complexity" evidence="5">
    <location>
        <begin position="171"/>
        <end position="184"/>
    </location>
</feature>
<sequence>MTFTLLDAILVAIMLISALLAMVRGFSREVLSVLSWVAAAAVAFLFYGQVTPFARQYISSETVATAAAAAGLFFLTLIIVSFITLKIADFIIDSRVGAIDRTLGFLFGAARGLLLVVVAMVFFNWLTPPEAGNQPSWVTAARSKPMLDELGVKLVAALPDNPEEQIRERFGTPPAAPDGTPAPDSGMADQPSSIEDAIQQGEQPAEAPAN</sequence>
<evidence type="ECO:0000256" key="5">
    <source>
        <dbReference type="SAM" id="MobiDB-lite"/>
    </source>
</evidence>
<feature type="region of interest" description="Disordered" evidence="5">
    <location>
        <begin position="163"/>
        <end position="210"/>
    </location>
</feature>
<dbReference type="AlphaFoldDB" id="A0A7W6EGU8"/>
<dbReference type="GO" id="GO:0016020">
    <property type="term" value="C:membrane"/>
    <property type="evidence" value="ECO:0007669"/>
    <property type="project" value="UniProtKB-SubCell"/>
</dbReference>
<dbReference type="Pfam" id="PF02674">
    <property type="entry name" value="Colicin_V"/>
    <property type="match status" value="1"/>
</dbReference>